<dbReference type="OrthoDB" id="1362727at2"/>
<proteinExistence type="predicted"/>
<evidence type="ECO:0000313" key="1">
    <source>
        <dbReference type="EMBL" id="QBZ97196.1"/>
    </source>
</evidence>
<dbReference type="RefSeq" id="WP_136151164.1">
    <property type="nucleotide sequence ID" value="NZ_CP038810.1"/>
</dbReference>
<protein>
    <recommendedName>
        <fullName evidence="3">Lipoprotein</fullName>
    </recommendedName>
</protein>
<reference evidence="1 2" key="1">
    <citation type="submission" date="2019-04" db="EMBL/GenBank/DDBJ databases">
        <title>Flavobacterium sp. GS03.</title>
        <authorList>
            <person name="Kim H."/>
        </authorList>
    </citation>
    <scope>NUCLEOTIDE SEQUENCE [LARGE SCALE GENOMIC DNA]</scope>
    <source>
        <strain evidence="1 2">GS03</strain>
    </source>
</reference>
<dbReference type="KEGG" id="fsn:GS03_00682"/>
<evidence type="ECO:0008006" key="3">
    <source>
        <dbReference type="Google" id="ProtNLM"/>
    </source>
</evidence>
<dbReference type="Proteomes" id="UP000296862">
    <property type="component" value="Chromosome"/>
</dbReference>
<dbReference type="EMBL" id="CP038810">
    <property type="protein sequence ID" value="QBZ97196.1"/>
    <property type="molecule type" value="Genomic_DNA"/>
</dbReference>
<name>A0A4P7PRI4_9FLAO</name>
<keyword evidence="2" id="KW-1185">Reference proteome</keyword>
<sequence>MKKLLLIALPILLFSCKEERIGGLPDSFNGQDKIVNTDTLVNNQKPLKTDTLIFQKLSKSSVFDTVLASTLKKGFNKENVEITFCRLDFYLKGKKLFSFPVTADTSEEGDWSLYEDLFPDGKRKVFDNRFFEISYGVPACGYAQTNFLFFIENNNLQLISRNISGVDGPYGDWTEFEPNFVENKIVSLSSKKVTINSDESKPYNDENEALIRTFSDSIVYKYNGKKWSEKLETPKSKIFRTEYKTFNELYKQE</sequence>
<evidence type="ECO:0000313" key="2">
    <source>
        <dbReference type="Proteomes" id="UP000296862"/>
    </source>
</evidence>
<accession>A0A4P7PRI4</accession>
<gene>
    <name evidence="1" type="ORF">GS03_00682</name>
</gene>
<dbReference type="PROSITE" id="PS51257">
    <property type="entry name" value="PROKAR_LIPOPROTEIN"/>
    <property type="match status" value="1"/>
</dbReference>
<dbReference type="AlphaFoldDB" id="A0A4P7PRI4"/>
<organism evidence="1 2">
    <name type="scientific">Flavobacterium sangjuense</name>
    <dbReference type="NCBI Taxonomy" id="2518177"/>
    <lineage>
        <taxon>Bacteria</taxon>
        <taxon>Pseudomonadati</taxon>
        <taxon>Bacteroidota</taxon>
        <taxon>Flavobacteriia</taxon>
        <taxon>Flavobacteriales</taxon>
        <taxon>Flavobacteriaceae</taxon>
        <taxon>Flavobacterium</taxon>
    </lineage>
</organism>